<protein>
    <submittedName>
        <fullName evidence="2">Uncharacterized protein</fullName>
    </submittedName>
</protein>
<feature type="region of interest" description="Disordered" evidence="1">
    <location>
        <begin position="15"/>
        <end position="95"/>
    </location>
</feature>
<dbReference type="EMBL" id="AVOT02042929">
    <property type="protein sequence ID" value="MBW0538353.1"/>
    <property type="molecule type" value="Genomic_DNA"/>
</dbReference>
<evidence type="ECO:0000313" key="2">
    <source>
        <dbReference type="EMBL" id="MBW0538353.1"/>
    </source>
</evidence>
<dbReference type="AlphaFoldDB" id="A0A9Q3FE07"/>
<evidence type="ECO:0000256" key="1">
    <source>
        <dbReference type="SAM" id="MobiDB-lite"/>
    </source>
</evidence>
<comment type="caution">
    <text evidence="2">The sequence shown here is derived from an EMBL/GenBank/DDBJ whole genome shotgun (WGS) entry which is preliminary data.</text>
</comment>
<evidence type="ECO:0000313" key="3">
    <source>
        <dbReference type="Proteomes" id="UP000765509"/>
    </source>
</evidence>
<keyword evidence="3" id="KW-1185">Reference proteome</keyword>
<organism evidence="2 3">
    <name type="scientific">Austropuccinia psidii MF-1</name>
    <dbReference type="NCBI Taxonomy" id="1389203"/>
    <lineage>
        <taxon>Eukaryota</taxon>
        <taxon>Fungi</taxon>
        <taxon>Dikarya</taxon>
        <taxon>Basidiomycota</taxon>
        <taxon>Pucciniomycotina</taxon>
        <taxon>Pucciniomycetes</taxon>
        <taxon>Pucciniales</taxon>
        <taxon>Sphaerophragmiaceae</taxon>
        <taxon>Austropuccinia</taxon>
    </lineage>
</organism>
<feature type="compositionally biased region" description="Basic and acidic residues" evidence="1">
    <location>
        <begin position="78"/>
        <end position="95"/>
    </location>
</feature>
<name>A0A9Q3FE07_9BASI</name>
<proteinExistence type="predicted"/>
<gene>
    <name evidence="2" type="ORF">O181_078068</name>
</gene>
<dbReference type="Proteomes" id="UP000765509">
    <property type="component" value="Unassembled WGS sequence"/>
</dbReference>
<feature type="non-terminal residue" evidence="2">
    <location>
        <position position="183"/>
    </location>
</feature>
<reference evidence="2" key="1">
    <citation type="submission" date="2021-03" db="EMBL/GenBank/DDBJ databases">
        <title>Draft genome sequence of rust myrtle Austropuccinia psidii MF-1, a brazilian biotype.</title>
        <authorList>
            <person name="Quecine M.C."/>
            <person name="Pachon D.M.R."/>
            <person name="Bonatelli M.L."/>
            <person name="Correr F.H."/>
            <person name="Franceschini L.M."/>
            <person name="Leite T.F."/>
            <person name="Margarido G.R.A."/>
            <person name="Almeida C.A."/>
            <person name="Ferrarezi J.A."/>
            <person name="Labate C.A."/>
        </authorList>
    </citation>
    <scope>NUCLEOTIDE SEQUENCE</scope>
    <source>
        <strain evidence="2">MF-1</strain>
    </source>
</reference>
<sequence>MGTCTVFKLEDWKDLPIERESKSQNQAHSENNSHQSFDSGKMKESKDKVEIREEFPIRNEEITQDRTNSQNIIPQDYGNERRESGKTINKEKSRSHILSDKTELKAVDMPYTEENLLIYDINGTNKIEVHSEILRESKNTSKEEAHTERENCSFNPKENVFYEKSSKKFTPLRSLNSILKGIK</sequence>
<feature type="compositionally biased region" description="Basic and acidic residues" evidence="1">
    <location>
        <begin position="40"/>
        <end position="64"/>
    </location>
</feature>
<feature type="compositionally biased region" description="Polar residues" evidence="1">
    <location>
        <begin position="23"/>
        <end position="38"/>
    </location>
</feature>
<accession>A0A9Q3FE07</accession>